<keyword evidence="1" id="KW-1133">Transmembrane helix</keyword>
<dbReference type="AlphaFoldDB" id="A0A9D1LS44"/>
<keyword evidence="1" id="KW-0472">Membrane</keyword>
<proteinExistence type="predicted"/>
<feature type="transmembrane region" description="Helical" evidence="1">
    <location>
        <begin position="202"/>
        <end position="220"/>
    </location>
</feature>
<feature type="transmembrane region" description="Helical" evidence="1">
    <location>
        <begin position="115"/>
        <end position="139"/>
    </location>
</feature>
<evidence type="ECO:0000313" key="3">
    <source>
        <dbReference type="Proteomes" id="UP000824123"/>
    </source>
</evidence>
<feature type="transmembrane region" description="Helical" evidence="1">
    <location>
        <begin position="23"/>
        <end position="44"/>
    </location>
</feature>
<feature type="transmembrane region" description="Helical" evidence="1">
    <location>
        <begin position="240"/>
        <end position="262"/>
    </location>
</feature>
<reference evidence="2" key="1">
    <citation type="submission" date="2020-10" db="EMBL/GenBank/DDBJ databases">
        <authorList>
            <person name="Gilroy R."/>
        </authorList>
    </citation>
    <scope>NUCLEOTIDE SEQUENCE</scope>
    <source>
        <strain evidence="2">ChiSxjej2B14-8506</strain>
    </source>
</reference>
<feature type="transmembrane region" description="Helical" evidence="1">
    <location>
        <begin position="65"/>
        <end position="87"/>
    </location>
</feature>
<feature type="transmembrane region" description="Helical" evidence="1">
    <location>
        <begin position="176"/>
        <end position="195"/>
    </location>
</feature>
<sequence length="275" mass="30091">MTRLKSSSGAFGSECRQALRNPWLYIAMAVALAVLINDSFDPLWRTLTGEYPRMHDSPERYSTTILFGMIILLAPLLSGFPYASAYANDVTSGMLRMRALRCGRLSDYVSAKYRAAFMSGALTLSVPVAAYIAIVVAICGGYRYDPANTSALERGLFAPLLIWGGAPFFAVQILQAGAFGGLWACVGLAVSAWIVNKYVAVVAPLVIYLGLTYLTQNIGWRVLDPGELMYLLPNFQVDDPLLGIIILTVVPCCELALVYIAFRRGVTRRLENGRI</sequence>
<evidence type="ECO:0000256" key="1">
    <source>
        <dbReference type="SAM" id="Phobius"/>
    </source>
</evidence>
<organism evidence="2 3">
    <name type="scientific">Candidatus Fimadaptatus faecigallinarum</name>
    <dbReference type="NCBI Taxonomy" id="2840814"/>
    <lineage>
        <taxon>Bacteria</taxon>
        <taxon>Bacillati</taxon>
        <taxon>Bacillota</taxon>
        <taxon>Clostridia</taxon>
        <taxon>Eubacteriales</taxon>
        <taxon>Candidatus Fimadaptatus</taxon>
    </lineage>
</organism>
<name>A0A9D1LS44_9FIRM</name>
<evidence type="ECO:0000313" key="2">
    <source>
        <dbReference type="EMBL" id="HIU47006.1"/>
    </source>
</evidence>
<protein>
    <submittedName>
        <fullName evidence="2">Uncharacterized protein</fullName>
    </submittedName>
</protein>
<comment type="caution">
    <text evidence="2">The sequence shown here is derived from an EMBL/GenBank/DDBJ whole genome shotgun (WGS) entry which is preliminary data.</text>
</comment>
<reference evidence="2" key="2">
    <citation type="journal article" date="2021" name="PeerJ">
        <title>Extensive microbial diversity within the chicken gut microbiome revealed by metagenomics and culture.</title>
        <authorList>
            <person name="Gilroy R."/>
            <person name="Ravi A."/>
            <person name="Getino M."/>
            <person name="Pursley I."/>
            <person name="Horton D.L."/>
            <person name="Alikhan N.F."/>
            <person name="Baker D."/>
            <person name="Gharbi K."/>
            <person name="Hall N."/>
            <person name="Watson M."/>
            <person name="Adriaenssens E.M."/>
            <person name="Foster-Nyarko E."/>
            <person name="Jarju S."/>
            <person name="Secka A."/>
            <person name="Antonio M."/>
            <person name="Oren A."/>
            <person name="Chaudhuri R.R."/>
            <person name="La Ragione R."/>
            <person name="Hildebrand F."/>
            <person name="Pallen M.J."/>
        </authorList>
    </citation>
    <scope>NUCLEOTIDE SEQUENCE</scope>
    <source>
        <strain evidence="2">ChiSxjej2B14-8506</strain>
    </source>
</reference>
<keyword evidence="1" id="KW-0812">Transmembrane</keyword>
<gene>
    <name evidence="2" type="ORF">IAC59_07075</name>
</gene>
<dbReference type="EMBL" id="DVNK01000042">
    <property type="protein sequence ID" value="HIU47006.1"/>
    <property type="molecule type" value="Genomic_DNA"/>
</dbReference>
<dbReference type="Proteomes" id="UP000824123">
    <property type="component" value="Unassembled WGS sequence"/>
</dbReference>
<accession>A0A9D1LS44</accession>